<comment type="caution">
    <text evidence="8">The sequence shown here is derived from an EMBL/GenBank/DDBJ whole genome shotgun (WGS) entry which is preliminary data.</text>
</comment>
<feature type="domain" description="DSL" evidence="7">
    <location>
        <begin position="83"/>
        <end position="127"/>
    </location>
</feature>
<evidence type="ECO:0000256" key="5">
    <source>
        <dbReference type="PROSITE-ProRule" id="PRU00377"/>
    </source>
</evidence>
<name>A0ABV0PKC7_9TELE</name>
<keyword evidence="3 6" id="KW-0677">Repeat</keyword>
<feature type="disulfide bond" evidence="5">
    <location>
        <begin position="85"/>
        <end position="94"/>
    </location>
</feature>
<organism evidence="8 9">
    <name type="scientific">Goodea atripinnis</name>
    <dbReference type="NCBI Taxonomy" id="208336"/>
    <lineage>
        <taxon>Eukaryota</taxon>
        <taxon>Metazoa</taxon>
        <taxon>Chordata</taxon>
        <taxon>Craniata</taxon>
        <taxon>Vertebrata</taxon>
        <taxon>Euteleostomi</taxon>
        <taxon>Actinopterygii</taxon>
        <taxon>Neopterygii</taxon>
        <taxon>Teleostei</taxon>
        <taxon>Neoteleostei</taxon>
        <taxon>Acanthomorphata</taxon>
        <taxon>Ovalentaria</taxon>
        <taxon>Atherinomorphae</taxon>
        <taxon>Cyprinodontiformes</taxon>
        <taxon>Goodeidae</taxon>
        <taxon>Goodea</taxon>
    </lineage>
</organism>
<comment type="subcellular location">
    <subcellularLocation>
        <location evidence="6">Membrane</location>
        <topology evidence="6">Single-pass type I membrane protein</topology>
    </subcellularLocation>
</comment>
<feature type="disulfide bond" evidence="5">
    <location>
        <begin position="118"/>
        <end position="127"/>
    </location>
</feature>
<feature type="non-terminal residue" evidence="8">
    <location>
        <position position="1"/>
    </location>
</feature>
<evidence type="ECO:0000256" key="2">
    <source>
        <dbReference type="ARBA" id="ARBA00022536"/>
    </source>
</evidence>
<accession>A0ABV0PKC7</accession>
<evidence type="ECO:0000256" key="6">
    <source>
        <dbReference type="RuleBase" id="RU280815"/>
    </source>
</evidence>
<evidence type="ECO:0000256" key="4">
    <source>
        <dbReference type="ARBA" id="ARBA00023157"/>
    </source>
</evidence>
<protein>
    <recommendedName>
        <fullName evidence="6">Delta-like protein</fullName>
    </recommendedName>
</protein>
<keyword evidence="9" id="KW-1185">Reference proteome</keyword>
<proteinExistence type="predicted"/>
<evidence type="ECO:0000313" key="8">
    <source>
        <dbReference type="EMBL" id="MEQ2183926.1"/>
    </source>
</evidence>
<keyword evidence="2 6" id="KW-0245">EGF-like domain</keyword>
<evidence type="ECO:0000313" key="9">
    <source>
        <dbReference type="Proteomes" id="UP001476798"/>
    </source>
</evidence>
<dbReference type="Proteomes" id="UP001476798">
    <property type="component" value="Unassembled WGS sequence"/>
</dbReference>
<evidence type="ECO:0000256" key="3">
    <source>
        <dbReference type="ARBA" id="ARBA00022737"/>
    </source>
</evidence>
<dbReference type="PROSITE" id="PS51051">
    <property type="entry name" value="DSL"/>
    <property type="match status" value="1"/>
</dbReference>
<evidence type="ECO:0000259" key="7">
    <source>
        <dbReference type="PROSITE" id="PS51051"/>
    </source>
</evidence>
<dbReference type="Gene3D" id="2.60.40.3510">
    <property type="match status" value="1"/>
</dbReference>
<dbReference type="Gene3D" id="2.10.25.140">
    <property type="match status" value="1"/>
</dbReference>
<keyword evidence="1 6" id="KW-0217">Developmental protein</keyword>
<dbReference type="EMBL" id="JAHRIO010080071">
    <property type="protein sequence ID" value="MEQ2183926.1"/>
    <property type="molecule type" value="Genomic_DNA"/>
</dbReference>
<keyword evidence="4 5" id="KW-1015">Disulfide bond</keyword>
<gene>
    <name evidence="8" type="ORF">GOODEAATRI_002908</name>
</gene>
<dbReference type="SMART" id="SM00051">
    <property type="entry name" value="DSL"/>
    <property type="match status" value="1"/>
</dbReference>
<sequence>KAAGCFVFIEQEVEWTGRTGSLFRHLVAETGLGPEPIVLYLATDDEELLIERGVHTGTINPGDSWQTLDYDGPVARLVYRIRVRCDENYYGNKCNKLCVPRDDYFGHYRCDPSGTQVCLDGWMGPDCRTGLAMIYFLILAFKSENLLISLCYLNNYSCCPTIFLARLWWLCNEW</sequence>
<evidence type="ECO:0000256" key="1">
    <source>
        <dbReference type="ARBA" id="ARBA00022473"/>
    </source>
</evidence>
<feature type="disulfide bond" evidence="5">
    <location>
        <begin position="98"/>
        <end position="110"/>
    </location>
</feature>
<comment type="function">
    <text evidence="6">Putative Notch ligand involved in the mediation of Notch signaling.</text>
</comment>
<keyword evidence="6" id="KW-0732">Signal</keyword>
<keyword evidence="6" id="KW-0812">Transmembrane</keyword>
<keyword evidence="6" id="KW-0472">Membrane</keyword>
<dbReference type="Pfam" id="PF01414">
    <property type="entry name" value="DSL"/>
    <property type="match status" value="1"/>
</dbReference>
<dbReference type="InterPro" id="IPR001774">
    <property type="entry name" value="DSL"/>
</dbReference>
<reference evidence="8 9" key="1">
    <citation type="submission" date="2021-06" db="EMBL/GenBank/DDBJ databases">
        <authorList>
            <person name="Palmer J.M."/>
        </authorList>
    </citation>
    <scope>NUCLEOTIDE SEQUENCE [LARGE SCALE GENOMIC DNA]</scope>
    <source>
        <strain evidence="8 9">GA_2019</strain>
        <tissue evidence="8">Muscle</tissue>
    </source>
</reference>
<keyword evidence="6" id="KW-1133">Transmembrane helix</keyword>